<dbReference type="InterPro" id="IPR036680">
    <property type="entry name" value="SPOR-like_sf"/>
</dbReference>
<name>A0A179D2H6_9BACT</name>
<dbReference type="EMBL" id="LWLG01000013">
    <property type="protein sequence ID" value="OAQ20267.1"/>
    <property type="molecule type" value="Genomic_DNA"/>
</dbReference>
<keyword evidence="2" id="KW-1133">Transmembrane helix</keyword>
<feature type="domain" description="SPOR" evidence="3">
    <location>
        <begin position="129"/>
        <end position="210"/>
    </location>
</feature>
<dbReference type="OrthoDB" id="5422687at2"/>
<evidence type="ECO:0000313" key="5">
    <source>
        <dbReference type="Proteomes" id="UP000078390"/>
    </source>
</evidence>
<reference evidence="4 5" key="1">
    <citation type="submission" date="2016-04" db="EMBL/GenBank/DDBJ databases">
        <title>Genome analysis of Thermosulfurimonas dismutans, the first thermophilic sulfur-disproportionating bacterium of the phylum Thermodesulfobacteria.</title>
        <authorList>
            <person name="Mardanov A.V."/>
            <person name="Beletsky A.V."/>
            <person name="Kadnikov V.V."/>
            <person name="Slobodkin A.I."/>
            <person name="Ravin N.V."/>
        </authorList>
    </citation>
    <scope>NUCLEOTIDE SEQUENCE [LARGE SCALE GENOMIC DNA]</scope>
    <source>
        <strain evidence="4 5">S95</strain>
    </source>
</reference>
<gene>
    <name evidence="4" type="ORF">TDIS_1622</name>
</gene>
<dbReference type="Pfam" id="PF05036">
    <property type="entry name" value="SPOR"/>
    <property type="match status" value="1"/>
</dbReference>
<feature type="compositionally biased region" description="Polar residues" evidence="1">
    <location>
        <begin position="79"/>
        <end position="108"/>
    </location>
</feature>
<feature type="region of interest" description="Disordered" evidence="1">
    <location>
        <begin position="52"/>
        <end position="128"/>
    </location>
</feature>
<keyword evidence="5" id="KW-1185">Reference proteome</keyword>
<dbReference type="Proteomes" id="UP000078390">
    <property type="component" value="Unassembled WGS sequence"/>
</dbReference>
<protein>
    <recommendedName>
        <fullName evidence="3">SPOR domain-containing protein</fullName>
    </recommendedName>
</protein>
<comment type="caution">
    <text evidence="4">The sequence shown here is derived from an EMBL/GenBank/DDBJ whole genome shotgun (WGS) entry which is preliminary data.</text>
</comment>
<accession>A0A179D2H6</accession>
<dbReference type="InterPro" id="IPR007730">
    <property type="entry name" value="SPOR-like_dom"/>
</dbReference>
<dbReference type="AlphaFoldDB" id="A0A179D2H6"/>
<evidence type="ECO:0000259" key="3">
    <source>
        <dbReference type="PROSITE" id="PS51724"/>
    </source>
</evidence>
<feature type="compositionally biased region" description="Polar residues" evidence="1">
    <location>
        <begin position="118"/>
        <end position="128"/>
    </location>
</feature>
<evidence type="ECO:0000256" key="1">
    <source>
        <dbReference type="SAM" id="MobiDB-lite"/>
    </source>
</evidence>
<sequence length="211" mass="23795">MAKRFRIELGFLGLTFVFVLLICLFLWMFILGVWFGQKMVGKGPSPVAEKTLKEKVPEELPSAEEVQPPKVMGAEETTRPSGSSSANLSGPESPKGASSETRTVTSSKSEPEVKVPSPTKSASPSQKKLSSEPYYTLQVASFKDSLEAERYARFFRDRGYFSQVVKVELPRKGIWYRVYVGKFRSLSEAKEAYTYLKQKKLIKQAYIKRVD</sequence>
<dbReference type="GO" id="GO:0042834">
    <property type="term" value="F:peptidoglycan binding"/>
    <property type="evidence" value="ECO:0007669"/>
    <property type="project" value="InterPro"/>
</dbReference>
<dbReference type="STRING" id="999894.TDIS_1622"/>
<proteinExistence type="predicted"/>
<dbReference type="RefSeq" id="WP_068671137.1">
    <property type="nucleotide sequence ID" value="NZ_LWLG01000013.1"/>
</dbReference>
<dbReference type="SUPFAM" id="SSF110997">
    <property type="entry name" value="Sporulation related repeat"/>
    <property type="match status" value="1"/>
</dbReference>
<evidence type="ECO:0000313" key="4">
    <source>
        <dbReference type="EMBL" id="OAQ20267.1"/>
    </source>
</evidence>
<feature type="transmembrane region" description="Helical" evidence="2">
    <location>
        <begin position="12"/>
        <end position="35"/>
    </location>
</feature>
<evidence type="ECO:0000256" key="2">
    <source>
        <dbReference type="SAM" id="Phobius"/>
    </source>
</evidence>
<organism evidence="4 5">
    <name type="scientific">Thermosulfurimonas dismutans</name>
    <dbReference type="NCBI Taxonomy" id="999894"/>
    <lineage>
        <taxon>Bacteria</taxon>
        <taxon>Pseudomonadati</taxon>
        <taxon>Thermodesulfobacteriota</taxon>
        <taxon>Thermodesulfobacteria</taxon>
        <taxon>Thermodesulfobacteriales</taxon>
        <taxon>Thermodesulfobacteriaceae</taxon>
        <taxon>Thermosulfurimonas</taxon>
    </lineage>
</organism>
<keyword evidence="2" id="KW-0812">Transmembrane</keyword>
<dbReference type="Gene3D" id="3.30.70.1070">
    <property type="entry name" value="Sporulation related repeat"/>
    <property type="match status" value="1"/>
</dbReference>
<dbReference type="PROSITE" id="PS51724">
    <property type="entry name" value="SPOR"/>
    <property type="match status" value="1"/>
</dbReference>
<keyword evidence="2" id="KW-0472">Membrane</keyword>